<evidence type="ECO:0000313" key="5">
    <source>
        <dbReference type="EMBL" id="SVA19784.1"/>
    </source>
</evidence>
<evidence type="ECO:0000259" key="4">
    <source>
        <dbReference type="SMART" id="SM00244"/>
    </source>
</evidence>
<proteinExistence type="inferred from homology"/>
<feature type="compositionally biased region" description="Polar residues" evidence="2">
    <location>
        <begin position="342"/>
        <end position="363"/>
    </location>
</feature>
<keyword evidence="3" id="KW-1133">Transmembrane helix</keyword>
<sequence>MAWNDQGNGKSPWDPNKNQPPDLDQIVEEWQKRFNKLFGMKSTGSGKKPRGLPKSIIVILILFVWVISGLYQIDESERGVVLRFGAYSETTMPGLRWHIPWPIEGVEVVNVNVVNRFKQQTTMLTSDENIIVVDLVVQYRQANPTDYLFNVRDADITLSEVSESAIREVAGKSDLDFILTEGRTEIAFLTQELIQQTIDEYGTGIIITKVNLQDANFPIQVEDAVQDAIKAREDKERVAFEAEAYANDIVPKSRGEAAKMIQDAEAYRARVIADAEGEASRFSQLLAEYQKAPEVTRERLYIEAVESVYGNSNKVLMDSDGSGNLIYIPIDKLIEQSKKKQSTNSEQGFSSQKDPSQTNQSSDLPRIRRVR</sequence>
<dbReference type="InterPro" id="IPR020980">
    <property type="entry name" value="Membrane_HflK_N"/>
</dbReference>
<dbReference type="EMBL" id="UINC01005203">
    <property type="protein sequence ID" value="SVA19784.1"/>
    <property type="molecule type" value="Genomic_DNA"/>
</dbReference>
<dbReference type="AlphaFoldDB" id="A0A381TVC9"/>
<dbReference type="InterPro" id="IPR001107">
    <property type="entry name" value="Band_7"/>
</dbReference>
<dbReference type="Pfam" id="PF12221">
    <property type="entry name" value="HflK_N"/>
    <property type="match status" value="1"/>
</dbReference>
<dbReference type="Gene3D" id="3.30.479.30">
    <property type="entry name" value="Band 7 domain"/>
    <property type="match status" value="1"/>
</dbReference>
<keyword evidence="3" id="KW-0472">Membrane</keyword>
<dbReference type="InterPro" id="IPR036013">
    <property type="entry name" value="Band_7/SPFH_dom_sf"/>
</dbReference>
<dbReference type="GO" id="GO:0016020">
    <property type="term" value="C:membrane"/>
    <property type="evidence" value="ECO:0007669"/>
    <property type="project" value="InterPro"/>
</dbReference>
<dbReference type="InterPro" id="IPR010201">
    <property type="entry name" value="HflK"/>
</dbReference>
<feature type="region of interest" description="Disordered" evidence="2">
    <location>
        <begin position="1"/>
        <end position="22"/>
    </location>
</feature>
<evidence type="ECO:0000256" key="1">
    <source>
        <dbReference type="ARBA" id="ARBA00006971"/>
    </source>
</evidence>
<dbReference type="PANTHER" id="PTHR42911">
    <property type="entry name" value="MODULATOR OF FTSH PROTEASE HFLC"/>
    <property type="match status" value="1"/>
</dbReference>
<dbReference type="SMART" id="SM00244">
    <property type="entry name" value="PHB"/>
    <property type="match status" value="1"/>
</dbReference>
<evidence type="ECO:0000256" key="3">
    <source>
        <dbReference type="SAM" id="Phobius"/>
    </source>
</evidence>
<feature type="transmembrane region" description="Helical" evidence="3">
    <location>
        <begin position="55"/>
        <end position="73"/>
    </location>
</feature>
<dbReference type="NCBIfam" id="TIGR01933">
    <property type="entry name" value="hflK"/>
    <property type="match status" value="1"/>
</dbReference>
<name>A0A381TVC9_9ZZZZ</name>
<gene>
    <name evidence="5" type="ORF">METZ01_LOCUS72638</name>
</gene>
<dbReference type="SUPFAM" id="SSF117892">
    <property type="entry name" value="Band 7/SPFH domain"/>
    <property type="match status" value="1"/>
</dbReference>
<evidence type="ECO:0000256" key="2">
    <source>
        <dbReference type="SAM" id="MobiDB-lite"/>
    </source>
</evidence>
<comment type="similarity">
    <text evidence="1">Belongs to the band 7/mec-2 family. HflK subfamily.</text>
</comment>
<reference evidence="5" key="1">
    <citation type="submission" date="2018-05" db="EMBL/GenBank/DDBJ databases">
        <authorList>
            <person name="Lanie J.A."/>
            <person name="Ng W.-L."/>
            <person name="Kazmierczak K.M."/>
            <person name="Andrzejewski T.M."/>
            <person name="Davidsen T.M."/>
            <person name="Wayne K.J."/>
            <person name="Tettelin H."/>
            <person name="Glass J.I."/>
            <person name="Rusch D."/>
            <person name="Podicherti R."/>
            <person name="Tsui H.-C.T."/>
            <person name="Winkler M.E."/>
        </authorList>
    </citation>
    <scope>NUCLEOTIDE SEQUENCE</scope>
</reference>
<dbReference type="CDD" id="cd03404">
    <property type="entry name" value="SPFH_HflK"/>
    <property type="match status" value="1"/>
</dbReference>
<dbReference type="PANTHER" id="PTHR42911:SF2">
    <property type="entry name" value="PROHIBITIN FAMILY PROTEIN"/>
    <property type="match status" value="1"/>
</dbReference>
<accession>A0A381TVC9</accession>
<organism evidence="5">
    <name type="scientific">marine metagenome</name>
    <dbReference type="NCBI Taxonomy" id="408172"/>
    <lineage>
        <taxon>unclassified sequences</taxon>
        <taxon>metagenomes</taxon>
        <taxon>ecological metagenomes</taxon>
    </lineage>
</organism>
<protein>
    <recommendedName>
        <fullName evidence="4">Band 7 domain-containing protein</fullName>
    </recommendedName>
</protein>
<feature type="domain" description="Band 7" evidence="4">
    <location>
        <begin position="68"/>
        <end position="229"/>
    </location>
</feature>
<keyword evidence="3" id="KW-0812">Transmembrane</keyword>
<feature type="region of interest" description="Disordered" evidence="2">
    <location>
        <begin position="337"/>
        <end position="371"/>
    </location>
</feature>
<dbReference type="PRINTS" id="PR00721">
    <property type="entry name" value="STOMATIN"/>
</dbReference>
<dbReference type="Pfam" id="PF01145">
    <property type="entry name" value="Band_7"/>
    <property type="match status" value="1"/>
</dbReference>
<dbReference type="InterPro" id="IPR001972">
    <property type="entry name" value="Stomatin_HflK_fam"/>
</dbReference>